<keyword evidence="6" id="KW-0963">Cytoplasm</keyword>
<dbReference type="InterPro" id="IPR022735">
    <property type="entry name" value="bMERB_dom"/>
</dbReference>
<feature type="compositionally biased region" description="Acidic residues" evidence="18">
    <location>
        <begin position="312"/>
        <end position="328"/>
    </location>
</feature>
<evidence type="ECO:0000256" key="5">
    <source>
        <dbReference type="ARBA" id="ARBA00022475"/>
    </source>
</evidence>
<dbReference type="SMART" id="SM01203">
    <property type="entry name" value="DUF3585"/>
    <property type="match status" value="1"/>
</dbReference>
<dbReference type="PROSITE" id="PS51848">
    <property type="entry name" value="BMERB"/>
    <property type="match status" value="1"/>
</dbReference>
<name>A0A3P8Q1G9_ASTCA</name>
<evidence type="ECO:0008006" key="24">
    <source>
        <dbReference type="Google" id="ProtNLM"/>
    </source>
</evidence>
<dbReference type="Bgee" id="ENSACLG00000015715">
    <property type="expression patterns" value="Expressed in camera-type eye and 7 other cell types or tissues"/>
</dbReference>
<protein>
    <recommendedName>
        <fullName evidence="24">MICAL-like 1a</fullName>
    </recommendedName>
</protein>
<dbReference type="GO" id="GO:0046872">
    <property type="term" value="F:metal ion binding"/>
    <property type="evidence" value="ECO:0007669"/>
    <property type="project" value="UniProtKB-KW"/>
</dbReference>
<keyword evidence="9" id="KW-0967">Endosome</keyword>
<dbReference type="Ensembl" id="ENSACLT00000023692.2">
    <property type="protein sequence ID" value="ENSACLP00000023143.2"/>
    <property type="gene ID" value="ENSACLG00000015715.2"/>
</dbReference>
<proteinExistence type="predicted"/>
<keyword evidence="23" id="KW-1185">Reference proteome</keyword>
<dbReference type="InterPro" id="IPR050540">
    <property type="entry name" value="F-actin_Monoox_Mical"/>
</dbReference>
<keyword evidence="14" id="KW-0206">Cytoskeleton</keyword>
<evidence type="ECO:0000256" key="16">
    <source>
        <dbReference type="PROSITE-ProRule" id="PRU00125"/>
    </source>
</evidence>
<evidence type="ECO:0000259" key="20">
    <source>
        <dbReference type="PROSITE" id="PS50023"/>
    </source>
</evidence>
<dbReference type="Proteomes" id="UP000265100">
    <property type="component" value="Chromosome 6"/>
</dbReference>
<dbReference type="PROSITE" id="PS50023">
    <property type="entry name" value="LIM_DOMAIN_2"/>
    <property type="match status" value="1"/>
</dbReference>
<evidence type="ECO:0000256" key="18">
    <source>
        <dbReference type="SAM" id="MobiDB-lite"/>
    </source>
</evidence>
<dbReference type="Gene3D" id="2.10.110.10">
    <property type="entry name" value="Cysteine Rich Protein"/>
    <property type="match status" value="1"/>
</dbReference>
<evidence type="ECO:0000313" key="22">
    <source>
        <dbReference type="Ensembl" id="ENSACLP00000023143.2"/>
    </source>
</evidence>
<feature type="compositionally biased region" description="Low complexity" evidence="18">
    <location>
        <begin position="621"/>
        <end position="631"/>
    </location>
</feature>
<feature type="domain" description="Calponin-homology (CH)" evidence="19">
    <location>
        <begin position="2"/>
        <end position="108"/>
    </location>
</feature>
<dbReference type="Pfam" id="PF00412">
    <property type="entry name" value="LIM"/>
    <property type="match status" value="1"/>
</dbReference>
<evidence type="ECO:0000256" key="17">
    <source>
        <dbReference type="SAM" id="Coils"/>
    </source>
</evidence>
<dbReference type="Pfam" id="PF12130">
    <property type="entry name" value="bMERB_dom"/>
    <property type="match status" value="1"/>
</dbReference>
<feature type="compositionally biased region" description="Polar residues" evidence="18">
    <location>
        <begin position="582"/>
        <end position="591"/>
    </location>
</feature>
<keyword evidence="10 16" id="KW-0862">Zinc</keyword>
<feature type="compositionally biased region" description="Pro residues" evidence="18">
    <location>
        <begin position="642"/>
        <end position="652"/>
    </location>
</feature>
<evidence type="ECO:0000256" key="9">
    <source>
        <dbReference type="ARBA" id="ARBA00022753"/>
    </source>
</evidence>
<dbReference type="InterPro" id="IPR001781">
    <property type="entry name" value="Znf_LIM"/>
</dbReference>
<evidence type="ECO:0000256" key="10">
    <source>
        <dbReference type="ARBA" id="ARBA00022833"/>
    </source>
</evidence>
<dbReference type="GO" id="GO:0055037">
    <property type="term" value="C:recycling endosome"/>
    <property type="evidence" value="ECO:0007669"/>
    <property type="project" value="UniProtKB-SubCell"/>
</dbReference>
<keyword evidence="11 16" id="KW-0440">LIM domain</keyword>
<keyword evidence="5" id="KW-1003">Cell membrane</keyword>
<dbReference type="SUPFAM" id="SSF47576">
    <property type="entry name" value="Calponin-homology domain, CH-domain"/>
    <property type="match status" value="1"/>
</dbReference>
<feature type="compositionally biased region" description="Basic residues" evidence="18">
    <location>
        <begin position="852"/>
        <end position="869"/>
    </location>
</feature>
<dbReference type="CDD" id="cd09444">
    <property type="entry name" value="LIM_Mical_like_1"/>
    <property type="match status" value="1"/>
</dbReference>
<evidence type="ECO:0000256" key="14">
    <source>
        <dbReference type="ARBA" id="ARBA00023212"/>
    </source>
</evidence>
<feature type="region of interest" description="Disordered" evidence="18">
    <location>
        <begin position="221"/>
        <end position="703"/>
    </location>
</feature>
<accession>A0A3P8Q1G9</accession>
<feature type="compositionally biased region" description="Basic and acidic residues" evidence="18">
    <location>
        <begin position="285"/>
        <end position="303"/>
    </location>
</feature>
<reference evidence="22" key="4">
    <citation type="submission" date="2025-09" db="UniProtKB">
        <authorList>
            <consortium name="Ensembl"/>
        </authorList>
    </citation>
    <scope>IDENTIFICATION</scope>
</reference>
<comment type="subcellular location">
    <subcellularLocation>
        <location evidence="2">Cell membrane</location>
        <topology evidence="2">Peripheral membrane protein</topology>
    </subcellularLocation>
    <subcellularLocation>
        <location evidence="4">Cell projection</location>
    </subcellularLocation>
    <subcellularLocation>
        <location evidence="3">Cytoplasm</location>
        <location evidence="3">Cytoskeleton</location>
    </subcellularLocation>
    <subcellularLocation>
        <location evidence="1">Recycling endosome</location>
    </subcellularLocation>
</comment>
<evidence type="ECO:0000313" key="23">
    <source>
        <dbReference type="Proteomes" id="UP000265100"/>
    </source>
</evidence>
<dbReference type="STRING" id="8154.ENSACLP00000023143"/>
<feature type="region of interest" description="Disordered" evidence="18">
    <location>
        <begin position="837"/>
        <end position="885"/>
    </location>
</feature>
<keyword evidence="15" id="KW-0966">Cell projection</keyword>
<dbReference type="Pfam" id="PF00307">
    <property type="entry name" value="CH"/>
    <property type="match status" value="1"/>
</dbReference>
<keyword evidence="13" id="KW-0472">Membrane</keyword>
<dbReference type="Gene3D" id="1.10.418.10">
    <property type="entry name" value="Calponin-like domain"/>
    <property type="match status" value="1"/>
</dbReference>
<dbReference type="SUPFAM" id="SSF57716">
    <property type="entry name" value="Glucocorticoid receptor-like (DNA-binding domain)"/>
    <property type="match status" value="1"/>
</dbReference>
<dbReference type="SMART" id="SM00132">
    <property type="entry name" value="LIM"/>
    <property type="match status" value="1"/>
</dbReference>
<dbReference type="GeneTree" id="ENSGT00940000156057"/>
<evidence type="ECO:0000256" key="2">
    <source>
        <dbReference type="ARBA" id="ARBA00004202"/>
    </source>
</evidence>
<reference evidence="23" key="2">
    <citation type="submission" date="2023-03" db="EMBL/GenBank/DDBJ databases">
        <authorList>
            <consortium name="Wellcome Sanger Institute Data Sharing"/>
        </authorList>
    </citation>
    <scope>NUCLEOTIDE SEQUENCE [LARGE SCALE GENOMIC DNA]</scope>
</reference>
<evidence type="ECO:0000259" key="19">
    <source>
        <dbReference type="PROSITE" id="PS50021"/>
    </source>
</evidence>
<feature type="compositionally biased region" description="Low complexity" evidence="18">
    <location>
        <begin position="535"/>
        <end position="569"/>
    </location>
</feature>
<evidence type="ECO:0000256" key="8">
    <source>
        <dbReference type="ARBA" id="ARBA00022723"/>
    </source>
</evidence>
<dbReference type="AlphaFoldDB" id="A0A3P8Q1G9"/>
<evidence type="ECO:0000256" key="6">
    <source>
        <dbReference type="ARBA" id="ARBA00022490"/>
    </source>
</evidence>
<evidence type="ECO:0000256" key="11">
    <source>
        <dbReference type="ARBA" id="ARBA00023038"/>
    </source>
</evidence>
<dbReference type="PROSITE" id="PS00478">
    <property type="entry name" value="LIM_DOMAIN_1"/>
    <property type="match status" value="1"/>
</dbReference>
<reference evidence="22" key="3">
    <citation type="submission" date="2025-08" db="UniProtKB">
        <authorList>
            <consortium name="Ensembl"/>
        </authorList>
    </citation>
    <scope>IDENTIFICATION</scope>
</reference>
<dbReference type="GO" id="GO:0005856">
    <property type="term" value="C:cytoskeleton"/>
    <property type="evidence" value="ECO:0007669"/>
    <property type="project" value="UniProtKB-SubCell"/>
</dbReference>
<dbReference type="SMART" id="SM00033">
    <property type="entry name" value="CH"/>
    <property type="match status" value="1"/>
</dbReference>
<evidence type="ECO:0000256" key="13">
    <source>
        <dbReference type="ARBA" id="ARBA00023136"/>
    </source>
</evidence>
<dbReference type="GO" id="GO:0042995">
    <property type="term" value="C:cell projection"/>
    <property type="evidence" value="ECO:0007669"/>
    <property type="project" value="UniProtKB-SubCell"/>
</dbReference>
<evidence type="ECO:0000256" key="15">
    <source>
        <dbReference type="ARBA" id="ARBA00023273"/>
    </source>
</evidence>
<feature type="compositionally biased region" description="Acidic residues" evidence="18">
    <location>
        <begin position="459"/>
        <end position="475"/>
    </location>
</feature>
<feature type="domain" description="BMERB" evidence="21">
    <location>
        <begin position="706"/>
        <end position="853"/>
    </location>
</feature>
<dbReference type="InterPro" id="IPR001715">
    <property type="entry name" value="CH_dom"/>
</dbReference>
<keyword evidence="7" id="KW-0597">Phosphoprotein</keyword>
<dbReference type="CDD" id="cd21253">
    <property type="entry name" value="CH_MICALL2"/>
    <property type="match status" value="1"/>
</dbReference>
<evidence type="ECO:0000259" key="21">
    <source>
        <dbReference type="PROSITE" id="PS51848"/>
    </source>
</evidence>
<dbReference type="OMA" id="GHNKSTH"/>
<feature type="coiled-coil region" evidence="17">
    <location>
        <begin position="716"/>
        <end position="743"/>
    </location>
</feature>
<evidence type="ECO:0000256" key="4">
    <source>
        <dbReference type="ARBA" id="ARBA00004316"/>
    </source>
</evidence>
<dbReference type="GO" id="GO:0005886">
    <property type="term" value="C:plasma membrane"/>
    <property type="evidence" value="ECO:0007669"/>
    <property type="project" value="UniProtKB-SubCell"/>
</dbReference>
<dbReference type="FunFam" id="1.10.418.10:FF:000055">
    <property type="entry name" value="MICAL-like protein 2"/>
    <property type="match status" value="1"/>
</dbReference>
<organism evidence="22 23">
    <name type="scientific">Astatotilapia calliptera</name>
    <name type="common">Eastern happy</name>
    <name type="synonym">Chromis callipterus</name>
    <dbReference type="NCBI Taxonomy" id="8154"/>
    <lineage>
        <taxon>Eukaryota</taxon>
        <taxon>Metazoa</taxon>
        <taxon>Chordata</taxon>
        <taxon>Craniata</taxon>
        <taxon>Vertebrata</taxon>
        <taxon>Euteleostomi</taxon>
        <taxon>Actinopterygii</taxon>
        <taxon>Neopterygii</taxon>
        <taxon>Teleostei</taxon>
        <taxon>Neoteleostei</taxon>
        <taxon>Acanthomorphata</taxon>
        <taxon>Ovalentaria</taxon>
        <taxon>Cichlomorphae</taxon>
        <taxon>Cichliformes</taxon>
        <taxon>Cichlidae</taxon>
        <taxon>African cichlids</taxon>
        <taxon>Pseudocrenilabrinae</taxon>
        <taxon>Haplochromini</taxon>
        <taxon>Astatotilapia</taxon>
    </lineage>
</organism>
<evidence type="ECO:0000256" key="3">
    <source>
        <dbReference type="ARBA" id="ARBA00004245"/>
    </source>
</evidence>
<feature type="domain" description="LIM zinc-binding" evidence="20">
    <location>
        <begin position="159"/>
        <end position="221"/>
    </location>
</feature>
<keyword evidence="12 17" id="KW-0175">Coiled coil</keyword>
<keyword evidence="8 16" id="KW-0479">Metal-binding</keyword>
<dbReference type="PANTHER" id="PTHR23167">
    <property type="entry name" value="CALPONIN HOMOLOGY DOMAIN-CONTAINING PROTEIN DDB_G0272472-RELATED"/>
    <property type="match status" value="1"/>
</dbReference>
<feature type="compositionally biased region" description="Polar residues" evidence="18">
    <location>
        <begin position="235"/>
        <end position="247"/>
    </location>
</feature>
<feature type="compositionally biased region" description="Low complexity" evidence="18">
    <location>
        <begin position="592"/>
        <end position="604"/>
    </location>
</feature>
<sequence length="885" mass="96571">MMGSLKALQEWCRIQCENYNDVQIKDMSTSFRDGLAFCAIIHRFRPDLIDFGSLTKENVYENNRLAFEVAETELGIPALLDPEDMVSMKVPDRLSIITYVSQYYNFFNNKSQANPPCMKRLSTAGLNEPAQKRPVTPLEDKTETGTEAVAAVKRSTLSSTCAACQKHVHLVQRFLVDGKLYHRNCFKCTECHRTLLHGSYKLESNSGALVCAHHLNRNALSNQNGQPDLSKRPASGQSARTGRSTVPHTAPSDGCQAKTPVQETNDSDVPADDSVTVAPVTTSKDGLEKTNEDSTSEAEEKPRSATPPNPFDESDDEEEEGEKEEEETQTPAKHTANGDLPSTPHVEVTGRPVPAPRRVSDPIPPPRPVPRARLSRTADGPLPLPPKPRGRSQSPASGTHKPKDPPWLALVQSEPKKKKAPAPPPPPAGLATPPNTGSLSSLKGEGSRPSTPPQSSNPFEDDDDENNEGNGEEGSEGGAPPATVVSSHPWYSITQAADAVGADTPTNKRSSSRSVSPASTKSKKRPAPRAPRPPTALSHSQSSSCSPSPALSTESLSSGSDYSSSQLPLAGSGSSDQEHNFTKSVSEPSICSPNDSKPSPSSSSTEHLRQPSPSPAPSPVPANASSAPATPQTSRNPVTKAPRPPPPRPSNPSPLASEATQSQNKVMNPFNRKASPSPANSKTRPPKGPRPARPPAPGHGFPLIKRKVQSDQYIPVEDIHGEMSQLEKQLDELEQRGVELEKKLRDNPNDEDEEHLLVDWFTLIHDKHLLVRREAELVYTAKQQNLEERQADVEYELRCLLNKPEKDWTEDDKSREQELMAELVTIIEQRNQIVNSMDEDRQRDWQESNCGSKKKGAKFKPIKVLKRLSHKGEPGKSPSPRKEKS</sequence>
<dbReference type="InterPro" id="IPR036872">
    <property type="entry name" value="CH_dom_sf"/>
</dbReference>
<evidence type="ECO:0000256" key="1">
    <source>
        <dbReference type="ARBA" id="ARBA00004172"/>
    </source>
</evidence>
<evidence type="ECO:0000256" key="12">
    <source>
        <dbReference type="ARBA" id="ARBA00023054"/>
    </source>
</evidence>
<dbReference type="PROSITE" id="PS50021">
    <property type="entry name" value="CH"/>
    <property type="match status" value="1"/>
</dbReference>
<dbReference type="PANTHER" id="PTHR23167:SF89">
    <property type="entry name" value="MICAL-LIKE PROTEIN 1"/>
    <property type="match status" value="1"/>
</dbReference>
<feature type="compositionally biased region" description="Pro residues" evidence="18">
    <location>
        <begin position="686"/>
        <end position="697"/>
    </location>
</feature>
<feature type="compositionally biased region" description="Basic and acidic residues" evidence="18">
    <location>
        <begin position="870"/>
        <end position="885"/>
    </location>
</feature>
<reference evidence="22 23" key="1">
    <citation type="submission" date="2018-05" db="EMBL/GenBank/DDBJ databases">
        <authorList>
            <person name="Datahose"/>
        </authorList>
    </citation>
    <scope>NUCLEOTIDE SEQUENCE</scope>
</reference>
<evidence type="ECO:0000256" key="7">
    <source>
        <dbReference type="ARBA" id="ARBA00022553"/>
    </source>
</evidence>